<dbReference type="SUPFAM" id="SSF160582">
    <property type="entry name" value="MbtH-like"/>
    <property type="match status" value="1"/>
</dbReference>
<dbReference type="InterPro" id="IPR037407">
    <property type="entry name" value="MLP_fam"/>
</dbReference>
<dbReference type="Pfam" id="PF03621">
    <property type="entry name" value="MbtH"/>
    <property type="match status" value="1"/>
</dbReference>
<evidence type="ECO:0000313" key="3">
    <source>
        <dbReference type="Proteomes" id="UP000477722"/>
    </source>
</evidence>
<dbReference type="RefSeq" id="WP_165303010.1">
    <property type="nucleotide sequence ID" value="NZ_JAAKZZ010000703.1"/>
</dbReference>
<dbReference type="InterPro" id="IPR038020">
    <property type="entry name" value="MbtH-like_sf"/>
</dbReference>
<dbReference type="InterPro" id="IPR005153">
    <property type="entry name" value="MbtH-like_dom"/>
</dbReference>
<reference evidence="2 3" key="1">
    <citation type="submission" date="2020-02" db="EMBL/GenBank/DDBJ databases">
        <title>Whole-genome analyses of novel actinobacteria.</title>
        <authorList>
            <person name="Sahin N."/>
            <person name="Tatar D."/>
        </authorList>
    </citation>
    <scope>NUCLEOTIDE SEQUENCE [LARGE SCALE GENOMIC DNA]</scope>
    <source>
        <strain evidence="2 3">SB3404</strain>
    </source>
</reference>
<organism evidence="2 3">
    <name type="scientific">Streptomyces boncukensis</name>
    <dbReference type="NCBI Taxonomy" id="2711219"/>
    <lineage>
        <taxon>Bacteria</taxon>
        <taxon>Bacillati</taxon>
        <taxon>Actinomycetota</taxon>
        <taxon>Actinomycetes</taxon>
        <taxon>Kitasatosporales</taxon>
        <taxon>Streptomycetaceae</taxon>
        <taxon>Streptomyces</taxon>
    </lineage>
</organism>
<dbReference type="Proteomes" id="UP000477722">
    <property type="component" value="Unassembled WGS sequence"/>
</dbReference>
<evidence type="ECO:0000313" key="2">
    <source>
        <dbReference type="EMBL" id="NGO73360.1"/>
    </source>
</evidence>
<gene>
    <name evidence="2" type="ORF">G5C65_34525</name>
</gene>
<dbReference type="PANTHER" id="PTHR38444">
    <property type="entry name" value="ENTEROBACTIN BIOSYNTHESIS PROTEIN YBDZ"/>
    <property type="match status" value="1"/>
</dbReference>
<protein>
    <submittedName>
        <fullName evidence="2">MbtH family NRPS accessory protein</fullName>
    </submittedName>
</protein>
<feature type="domain" description="MbtH-like" evidence="1">
    <location>
        <begin position="5"/>
        <end position="55"/>
    </location>
</feature>
<name>A0A6G4X928_9ACTN</name>
<dbReference type="AlphaFoldDB" id="A0A6G4X928"/>
<dbReference type="EMBL" id="JAAKZZ010000703">
    <property type="protein sequence ID" value="NGO73360.1"/>
    <property type="molecule type" value="Genomic_DNA"/>
</dbReference>
<dbReference type="SMART" id="SM00923">
    <property type="entry name" value="MbtH"/>
    <property type="match status" value="1"/>
</dbReference>
<dbReference type="GO" id="GO:0019290">
    <property type="term" value="P:siderophore biosynthetic process"/>
    <property type="evidence" value="ECO:0007669"/>
    <property type="project" value="TreeGrafter"/>
</dbReference>
<keyword evidence="3" id="KW-1185">Reference proteome</keyword>
<proteinExistence type="predicted"/>
<comment type="caution">
    <text evidence="2">The sequence shown here is derived from an EMBL/GenBank/DDBJ whole genome shotgun (WGS) entry which is preliminary data.</text>
</comment>
<accession>A0A6G4X928</accession>
<sequence length="78" mass="8926">MTLPASDEQDGGTYRVVVNDEEHFSLWPADRAEPPGWHREGTTGSRERCLRRIEEVWTDMRPASLRRRMDGDGQAGAR</sequence>
<evidence type="ECO:0000259" key="1">
    <source>
        <dbReference type="SMART" id="SM00923"/>
    </source>
</evidence>
<dbReference type="PANTHER" id="PTHR38444:SF1">
    <property type="entry name" value="ENTEROBACTIN BIOSYNTHESIS PROTEIN YBDZ"/>
    <property type="match status" value="1"/>
</dbReference>
<dbReference type="Gene3D" id="3.90.820.10">
    <property type="entry name" value="Structural Genomics, Unknown Function 30-nov-00 1gh9 Mol_id"/>
    <property type="match status" value="1"/>
</dbReference>
<dbReference type="GO" id="GO:0005829">
    <property type="term" value="C:cytosol"/>
    <property type="evidence" value="ECO:0007669"/>
    <property type="project" value="TreeGrafter"/>
</dbReference>